<dbReference type="EMBL" id="BGPR01022061">
    <property type="protein sequence ID" value="GBN87966.1"/>
    <property type="molecule type" value="Genomic_DNA"/>
</dbReference>
<evidence type="ECO:0000313" key="4">
    <source>
        <dbReference type="Proteomes" id="UP000499080"/>
    </source>
</evidence>
<dbReference type="AlphaFoldDB" id="A0A4Y2SIA5"/>
<protein>
    <submittedName>
        <fullName evidence="3">Uncharacterized protein</fullName>
    </submittedName>
</protein>
<proteinExistence type="predicted"/>
<evidence type="ECO:0000313" key="2">
    <source>
        <dbReference type="EMBL" id="GBN87966.1"/>
    </source>
</evidence>
<name>A0A4Y2SIA5_ARAVE</name>
<feature type="region of interest" description="Disordered" evidence="1">
    <location>
        <begin position="43"/>
        <end position="66"/>
    </location>
</feature>
<keyword evidence="4" id="KW-1185">Reference proteome</keyword>
<evidence type="ECO:0000313" key="3">
    <source>
        <dbReference type="EMBL" id="GBN87988.1"/>
    </source>
</evidence>
<organism evidence="3 4">
    <name type="scientific">Araneus ventricosus</name>
    <name type="common">Orbweaver spider</name>
    <name type="synonym">Epeira ventricosa</name>
    <dbReference type="NCBI Taxonomy" id="182803"/>
    <lineage>
        <taxon>Eukaryota</taxon>
        <taxon>Metazoa</taxon>
        <taxon>Ecdysozoa</taxon>
        <taxon>Arthropoda</taxon>
        <taxon>Chelicerata</taxon>
        <taxon>Arachnida</taxon>
        <taxon>Araneae</taxon>
        <taxon>Araneomorphae</taxon>
        <taxon>Entelegynae</taxon>
        <taxon>Araneoidea</taxon>
        <taxon>Araneidae</taxon>
        <taxon>Araneus</taxon>
    </lineage>
</organism>
<comment type="caution">
    <text evidence="3">The sequence shown here is derived from an EMBL/GenBank/DDBJ whole genome shotgun (WGS) entry which is preliminary data.</text>
</comment>
<sequence>MTRTIPELVPHLRASPTPAGGRLVIAYDLTLNRSITRRIFSGIGSRTWNPPARSRDLTSSPPRPRPRIKENCYCHLLALVAESRFRHRRVEGSKLDSREDPPWLGARGSSVLPLVWCGCLQAHVSS</sequence>
<accession>A0A4Y2SIA5</accession>
<evidence type="ECO:0000256" key="1">
    <source>
        <dbReference type="SAM" id="MobiDB-lite"/>
    </source>
</evidence>
<dbReference type="Proteomes" id="UP000499080">
    <property type="component" value="Unassembled WGS sequence"/>
</dbReference>
<gene>
    <name evidence="3" type="ORF">AVEN_114375_1</name>
    <name evidence="2" type="ORF">AVEN_45263_1</name>
</gene>
<reference evidence="3 4" key="1">
    <citation type="journal article" date="2019" name="Sci. Rep.">
        <title>Orb-weaving spider Araneus ventricosus genome elucidates the spidroin gene catalogue.</title>
        <authorList>
            <person name="Kono N."/>
            <person name="Nakamura H."/>
            <person name="Ohtoshi R."/>
            <person name="Moran D.A.P."/>
            <person name="Shinohara A."/>
            <person name="Yoshida Y."/>
            <person name="Fujiwara M."/>
            <person name="Mori M."/>
            <person name="Tomita M."/>
            <person name="Arakawa K."/>
        </authorList>
    </citation>
    <scope>NUCLEOTIDE SEQUENCE [LARGE SCALE GENOMIC DNA]</scope>
</reference>
<dbReference type="EMBL" id="BGPR01022071">
    <property type="protein sequence ID" value="GBN87988.1"/>
    <property type="molecule type" value="Genomic_DNA"/>
</dbReference>